<evidence type="ECO:0000256" key="1">
    <source>
        <dbReference type="ARBA" id="ARBA00004141"/>
    </source>
</evidence>
<evidence type="ECO:0000256" key="8">
    <source>
        <dbReference type="SAM" id="Phobius"/>
    </source>
</evidence>
<comment type="subcellular location">
    <subcellularLocation>
        <location evidence="1">Membrane</location>
        <topology evidence="1">Multi-pass membrane protein</topology>
    </subcellularLocation>
</comment>
<feature type="transmembrane region" description="Helical" evidence="8">
    <location>
        <begin position="70"/>
        <end position="91"/>
    </location>
</feature>
<dbReference type="Gene3D" id="1.20.1510.10">
    <property type="entry name" value="Cation efflux protein transmembrane domain"/>
    <property type="match status" value="1"/>
</dbReference>
<dbReference type="InterPro" id="IPR002524">
    <property type="entry name" value="Cation_efflux"/>
</dbReference>
<dbReference type="PANTHER" id="PTHR45820">
    <property type="entry name" value="FI23527P1"/>
    <property type="match status" value="1"/>
</dbReference>
<evidence type="ECO:0000256" key="5">
    <source>
        <dbReference type="ARBA" id="ARBA00022833"/>
    </source>
</evidence>
<keyword evidence="6 8" id="KW-1133">Transmembrane helix</keyword>
<feature type="domain" description="Cation efflux protein transmembrane" evidence="9">
    <location>
        <begin position="27"/>
        <end position="250"/>
    </location>
</feature>
<evidence type="ECO:0000313" key="12">
    <source>
        <dbReference type="Proteomes" id="UP001162480"/>
    </source>
</evidence>
<dbReference type="InterPro" id="IPR027469">
    <property type="entry name" value="Cation_efflux_TMD_sf"/>
</dbReference>
<evidence type="ECO:0000256" key="3">
    <source>
        <dbReference type="ARBA" id="ARBA00022448"/>
    </source>
</evidence>
<comment type="similarity">
    <text evidence="2">Belongs to the cation diffusion facilitator (CDF) transporter (TC 2.A.4) family. SLC30A subfamily.</text>
</comment>
<feature type="transmembrane region" description="Helical" evidence="8">
    <location>
        <begin position="111"/>
        <end position="133"/>
    </location>
</feature>
<dbReference type="InterPro" id="IPR036837">
    <property type="entry name" value="Cation_efflux_CTD_sf"/>
</dbReference>
<evidence type="ECO:0000256" key="7">
    <source>
        <dbReference type="ARBA" id="ARBA00023136"/>
    </source>
</evidence>
<evidence type="ECO:0000259" key="9">
    <source>
        <dbReference type="Pfam" id="PF01545"/>
    </source>
</evidence>
<dbReference type="NCBIfam" id="TIGR01297">
    <property type="entry name" value="CDF"/>
    <property type="match status" value="1"/>
</dbReference>
<dbReference type="SUPFAM" id="SSF161111">
    <property type="entry name" value="Cation efflux protein transmembrane domain-like"/>
    <property type="match status" value="1"/>
</dbReference>
<feature type="transmembrane region" description="Helical" evidence="8">
    <location>
        <begin position="39"/>
        <end position="58"/>
    </location>
</feature>
<dbReference type="EMBL" id="OX597820">
    <property type="protein sequence ID" value="CAI9726333.1"/>
    <property type="molecule type" value="Genomic_DNA"/>
</dbReference>
<name>A0AA36B1P9_OCTVU</name>
<dbReference type="GO" id="GO:0016020">
    <property type="term" value="C:membrane"/>
    <property type="evidence" value="ECO:0007669"/>
    <property type="project" value="UniProtKB-SubCell"/>
</dbReference>
<sequence>MGLRTSLLNHMGFLSYFNPTRRHQLPVLTNSLALEIDSYRVLSDGASLLVCIIVMSIARNRNEKNTYGYGRSYVLGGFANSTFILALSISIISHTAKRLITTAELKQPSIIVIMGGVGLSVNLLCLMMLIVALNKQRRKDKKLKCYEDDKDCGYNSLSCTSKHSQEVKLSEEKLIAYQVQTKQGHVDLYLLCVHVIGNNLSSFGLILSGLLSIFGEGHWCHYADPLITICIISLIIITNLPLLYRTSHIMLQTLPNDIRAEDFMEQIKKIVPGVLNVHELHMWHLTDNTVVITLHYVVTSSNFLNSFHQIKQLMKKAGIQHISIQPEISLVGEYDENVRECLLNKLLDDRGCRYQQLDDRGCRYQQLDDRGCRYQQLDDRGCRYQQLDDRGCRYQQLDDRGCRYQQLDDRGCRYQQLDDRGCRYQQLDDRGCRYQQLDDRGCRYQQLDDRGCRYQQLDDRGCRYQQLDDRGCRYQQLDDRGCRYQQLDDRGCRYQQLDDRGCRYQQLDDRSCRYQQLDDRGCRYQQLDDQGCRYQQLDDQGCRYPQLDDRSCVHLHVDW</sequence>
<feature type="domain" description="Cation efflux protein cytoplasmic" evidence="10">
    <location>
        <begin position="258"/>
        <end position="325"/>
    </location>
</feature>
<dbReference type="InterPro" id="IPR058533">
    <property type="entry name" value="Cation_efflux_TM"/>
</dbReference>
<keyword evidence="3" id="KW-0813">Transport</keyword>
<keyword evidence="5" id="KW-0862">Zinc</keyword>
<evidence type="ECO:0000259" key="10">
    <source>
        <dbReference type="Pfam" id="PF16916"/>
    </source>
</evidence>
<dbReference type="Proteomes" id="UP001162480">
    <property type="component" value="Chromosome 7"/>
</dbReference>
<dbReference type="Pfam" id="PF01545">
    <property type="entry name" value="Cation_efflux"/>
    <property type="match status" value="1"/>
</dbReference>
<evidence type="ECO:0000256" key="2">
    <source>
        <dbReference type="ARBA" id="ARBA00008873"/>
    </source>
</evidence>
<dbReference type="SUPFAM" id="SSF160240">
    <property type="entry name" value="Cation efflux protein cytoplasmic domain-like"/>
    <property type="match status" value="1"/>
</dbReference>
<evidence type="ECO:0000256" key="4">
    <source>
        <dbReference type="ARBA" id="ARBA00022692"/>
    </source>
</evidence>
<dbReference type="GO" id="GO:0010312">
    <property type="term" value="P:detoxification of zinc ion"/>
    <property type="evidence" value="ECO:0007669"/>
    <property type="project" value="TreeGrafter"/>
</dbReference>
<dbReference type="Pfam" id="PF16916">
    <property type="entry name" value="ZT_dimer"/>
    <property type="match status" value="1"/>
</dbReference>
<protein>
    <submittedName>
        <fullName evidence="11">Zinc transporter 1-like</fullName>
    </submittedName>
</protein>
<gene>
    <name evidence="11" type="ORF">OCTVUL_1B004587</name>
</gene>
<dbReference type="Gene3D" id="2.160.20.80">
    <property type="entry name" value="E3 ubiquitin-protein ligase SopA"/>
    <property type="match status" value="1"/>
</dbReference>
<evidence type="ECO:0000313" key="11">
    <source>
        <dbReference type="EMBL" id="CAI9726333.1"/>
    </source>
</evidence>
<dbReference type="PANTHER" id="PTHR45820:SF4">
    <property type="entry name" value="ZINC TRANSPORTER 63C, ISOFORM F"/>
    <property type="match status" value="1"/>
</dbReference>
<dbReference type="AlphaFoldDB" id="A0AA36B1P9"/>
<keyword evidence="12" id="KW-1185">Reference proteome</keyword>
<dbReference type="GO" id="GO:0006882">
    <property type="term" value="P:intracellular zinc ion homeostasis"/>
    <property type="evidence" value="ECO:0007669"/>
    <property type="project" value="TreeGrafter"/>
</dbReference>
<dbReference type="GO" id="GO:0005385">
    <property type="term" value="F:zinc ion transmembrane transporter activity"/>
    <property type="evidence" value="ECO:0007669"/>
    <property type="project" value="TreeGrafter"/>
</dbReference>
<feature type="transmembrane region" description="Helical" evidence="8">
    <location>
        <begin position="226"/>
        <end position="244"/>
    </location>
</feature>
<reference evidence="11" key="1">
    <citation type="submission" date="2023-08" db="EMBL/GenBank/DDBJ databases">
        <authorList>
            <person name="Alioto T."/>
            <person name="Alioto T."/>
            <person name="Gomez Garrido J."/>
        </authorList>
    </citation>
    <scope>NUCLEOTIDE SEQUENCE</scope>
</reference>
<proteinExistence type="inferred from homology"/>
<keyword evidence="4 8" id="KW-0812">Transmembrane</keyword>
<dbReference type="InterPro" id="IPR027470">
    <property type="entry name" value="Cation_efflux_CTD"/>
</dbReference>
<evidence type="ECO:0000256" key="6">
    <source>
        <dbReference type="ARBA" id="ARBA00022989"/>
    </source>
</evidence>
<accession>A0AA36B1P9</accession>
<feature type="transmembrane region" description="Helical" evidence="8">
    <location>
        <begin position="188"/>
        <end position="214"/>
    </location>
</feature>
<keyword evidence="7 8" id="KW-0472">Membrane</keyword>
<organism evidence="11 12">
    <name type="scientific">Octopus vulgaris</name>
    <name type="common">Common octopus</name>
    <dbReference type="NCBI Taxonomy" id="6645"/>
    <lineage>
        <taxon>Eukaryota</taxon>
        <taxon>Metazoa</taxon>
        <taxon>Spiralia</taxon>
        <taxon>Lophotrochozoa</taxon>
        <taxon>Mollusca</taxon>
        <taxon>Cephalopoda</taxon>
        <taxon>Coleoidea</taxon>
        <taxon>Octopodiformes</taxon>
        <taxon>Octopoda</taxon>
        <taxon>Incirrata</taxon>
        <taxon>Octopodidae</taxon>
        <taxon>Octopus</taxon>
    </lineage>
</organism>